<dbReference type="SUPFAM" id="SSF49842">
    <property type="entry name" value="TNF-like"/>
    <property type="match status" value="1"/>
</dbReference>
<dbReference type="Proteomes" id="UP000694408">
    <property type="component" value="Unplaced"/>
</dbReference>
<reference evidence="4" key="2">
    <citation type="submission" date="2025-09" db="UniProtKB">
        <authorList>
            <consortium name="Ensembl"/>
        </authorList>
    </citation>
    <scope>IDENTIFICATION</scope>
</reference>
<dbReference type="GO" id="GO:0043374">
    <property type="term" value="P:CD8-positive, alpha-beta T cell differentiation"/>
    <property type="evidence" value="ECO:0007669"/>
    <property type="project" value="TreeGrafter"/>
</dbReference>
<sequence length="227" mass="25714">MNPGTFQGTYTLHPLDFSAMNVNEDTDSRRLGATNKVCLYFIIATLGVLLVFALATIMILVVQRTPSVFFLTLFISVLNPPPLCLLDICVYTHLWRYLTVNSSKLSLVEKGICEGIKCQSPELVIREHGLYLIFCNLNFHFPNCSKSPIDLKIDLLVNDRVDRQTLSTFCASETCQDETFKTLLQLHLTHLDKEDKISVTLNHPEFLNDVSLPNENVLGVLKYNDEM</sequence>
<dbReference type="GO" id="GO:0016020">
    <property type="term" value="C:membrane"/>
    <property type="evidence" value="ECO:0007669"/>
    <property type="project" value="InterPro"/>
</dbReference>
<feature type="transmembrane region" description="Helical" evidence="2">
    <location>
        <begin position="68"/>
        <end position="94"/>
    </location>
</feature>
<dbReference type="InterPro" id="IPR006052">
    <property type="entry name" value="TNF_dom"/>
</dbReference>
<accession>A0A8C5JDN6</accession>
<dbReference type="InterPro" id="IPR053104">
    <property type="entry name" value="TNF_ligand_SF_member_8"/>
</dbReference>
<dbReference type="Gene3D" id="2.60.120.40">
    <property type="match status" value="1"/>
</dbReference>
<keyword evidence="2" id="KW-1133">Transmembrane helix</keyword>
<reference evidence="4" key="1">
    <citation type="submission" date="2025-08" db="UniProtKB">
        <authorList>
            <consortium name="Ensembl"/>
        </authorList>
    </citation>
    <scope>IDENTIFICATION</scope>
</reference>
<feature type="transmembrane region" description="Helical" evidence="2">
    <location>
        <begin position="37"/>
        <end position="62"/>
    </location>
</feature>
<dbReference type="Pfam" id="PF00229">
    <property type="entry name" value="TNF"/>
    <property type="match status" value="1"/>
</dbReference>
<keyword evidence="5" id="KW-1185">Reference proteome</keyword>
<dbReference type="InterPro" id="IPR008983">
    <property type="entry name" value="Tumour_necrosis_fac-like_dom"/>
</dbReference>
<keyword evidence="2" id="KW-0472">Membrane</keyword>
<keyword evidence="2" id="KW-0812">Transmembrane</keyword>
<evidence type="ECO:0000256" key="2">
    <source>
        <dbReference type="SAM" id="Phobius"/>
    </source>
</evidence>
<evidence type="ECO:0000256" key="1">
    <source>
        <dbReference type="ARBA" id="ARBA00008670"/>
    </source>
</evidence>
<organism evidence="4 5">
    <name type="scientific">Junco hyemalis</name>
    <name type="common">Dark-eyed junco</name>
    <dbReference type="NCBI Taxonomy" id="40217"/>
    <lineage>
        <taxon>Eukaryota</taxon>
        <taxon>Metazoa</taxon>
        <taxon>Chordata</taxon>
        <taxon>Craniata</taxon>
        <taxon>Vertebrata</taxon>
        <taxon>Euteleostomi</taxon>
        <taxon>Archelosauria</taxon>
        <taxon>Archosauria</taxon>
        <taxon>Dinosauria</taxon>
        <taxon>Saurischia</taxon>
        <taxon>Theropoda</taxon>
        <taxon>Coelurosauria</taxon>
        <taxon>Aves</taxon>
        <taxon>Neognathae</taxon>
        <taxon>Neoaves</taxon>
        <taxon>Telluraves</taxon>
        <taxon>Australaves</taxon>
        <taxon>Passeriformes</taxon>
        <taxon>Passerellidae</taxon>
        <taxon>Junco</taxon>
    </lineage>
</organism>
<dbReference type="AlphaFoldDB" id="A0A8C5JDN6"/>
<dbReference type="GO" id="GO:0006955">
    <property type="term" value="P:immune response"/>
    <property type="evidence" value="ECO:0007669"/>
    <property type="project" value="InterPro"/>
</dbReference>
<comment type="similarity">
    <text evidence="1">Belongs to the tumor necrosis factor family.</text>
</comment>
<dbReference type="OMA" id="LVQCSNH"/>
<evidence type="ECO:0000259" key="3">
    <source>
        <dbReference type="Pfam" id="PF00229"/>
    </source>
</evidence>
<dbReference type="PANTHER" id="PTHR32163:SF1">
    <property type="entry name" value="TUMOR NECROSIS FACTOR LIGAND SUPERFAMILY MEMBER 8"/>
    <property type="match status" value="1"/>
</dbReference>
<proteinExistence type="inferred from homology"/>
<feature type="domain" description="THD" evidence="3">
    <location>
        <begin position="114"/>
        <end position="222"/>
    </location>
</feature>
<protein>
    <submittedName>
        <fullName evidence="4">TNF superfamily member 8</fullName>
    </submittedName>
</protein>
<dbReference type="PANTHER" id="PTHR32163">
    <property type="entry name" value="TUMOR NECROSIS FACTOR LIGAND SUPERFAMILY MEMBER 8"/>
    <property type="match status" value="1"/>
</dbReference>
<evidence type="ECO:0000313" key="4">
    <source>
        <dbReference type="Ensembl" id="ENSJHYP00000016915.1"/>
    </source>
</evidence>
<name>A0A8C5JDN6_JUNHY</name>
<dbReference type="GO" id="GO:0005164">
    <property type="term" value="F:tumor necrosis factor receptor binding"/>
    <property type="evidence" value="ECO:0007669"/>
    <property type="project" value="InterPro"/>
</dbReference>
<dbReference type="Ensembl" id="ENSJHYT00000020399.1">
    <property type="protein sequence ID" value="ENSJHYP00000016915.1"/>
    <property type="gene ID" value="ENSJHYG00000012905.1"/>
</dbReference>
<evidence type="ECO:0000313" key="5">
    <source>
        <dbReference type="Proteomes" id="UP000694408"/>
    </source>
</evidence>